<comment type="caution">
    <text evidence="2">The sequence shown here is derived from an EMBL/GenBank/DDBJ whole genome shotgun (WGS) entry which is preliminary data.</text>
</comment>
<evidence type="ECO:0000313" key="2">
    <source>
        <dbReference type="EMBL" id="PHO10392.1"/>
    </source>
</evidence>
<reference evidence="2 3" key="1">
    <citation type="submission" date="2017-09" db="EMBL/GenBank/DDBJ databases">
        <authorList>
            <person name="Perez-Cataluna A."/>
            <person name="Figueras M.J."/>
            <person name="Salas-Masso N."/>
        </authorList>
    </citation>
    <scope>NUCLEOTIDE SEQUENCE [LARGE SCALE GENOMIC DNA]</scope>
    <source>
        <strain evidence="2 3">F138-33</strain>
    </source>
</reference>
<gene>
    <name evidence="2" type="ORF">CPG37_04900</name>
</gene>
<dbReference type="Gene3D" id="3.30.450.20">
    <property type="entry name" value="PAS domain"/>
    <property type="match status" value="1"/>
</dbReference>
<dbReference type="InterPro" id="IPR002545">
    <property type="entry name" value="CheW-lke_dom"/>
</dbReference>
<dbReference type="Gene3D" id="2.40.50.180">
    <property type="entry name" value="CheA-289, Domain 4"/>
    <property type="match status" value="1"/>
</dbReference>
<dbReference type="Pfam" id="PF01584">
    <property type="entry name" value="CheW"/>
    <property type="match status" value="1"/>
</dbReference>
<protein>
    <submittedName>
        <fullName evidence="2">Chemotaxis protein CheW</fullName>
    </submittedName>
</protein>
<organism evidence="2 3">
    <name type="scientific">Malaciobacter canalis</name>
    <dbReference type="NCBI Taxonomy" id="1912871"/>
    <lineage>
        <taxon>Bacteria</taxon>
        <taxon>Pseudomonadati</taxon>
        <taxon>Campylobacterota</taxon>
        <taxon>Epsilonproteobacteria</taxon>
        <taxon>Campylobacterales</taxon>
        <taxon>Arcobacteraceae</taxon>
        <taxon>Malaciobacter</taxon>
    </lineage>
</organism>
<proteinExistence type="predicted"/>
<keyword evidence="3" id="KW-1185">Reference proteome</keyword>
<accession>A0ABX4LR39</accession>
<dbReference type="InterPro" id="IPR036061">
    <property type="entry name" value="CheW-like_dom_sf"/>
</dbReference>
<name>A0ABX4LR39_9BACT</name>
<dbReference type="SUPFAM" id="SSF50341">
    <property type="entry name" value="CheW-like"/>
    <property type="match status" value="1"/>
</dbReference>
<dbReference type="Gene3D" id="2.30.30.40">
    <property type="entry name" value="SH3 Domains"/>
    <property type="match status" value="1"/>
</dbReference>
<sequence>MMSGLINYKGINVKKELYPIIKHIEDVDKYREELGRLSSSWDIFALLGQLGDINIDIGKTKENFLNLTSILLNHLSEQTLKKVTQEMKFKSQVAIDVVIRNLFERTADIGFLATDDDIRAFIKNYVSDYNNESFELKHEIQKRFKEYVAKYSVYFDIVLVNTKGKILVRLNEDEKLEKVDFEFVNEVLNSTQEYVETFKHHDFLSHHEKTLVYSYKVTKTNDPSSENLGVLCLCFKFQDEMKGIFNNLIDPKNKESITILDEQGVVIASSDNVHIPLNSKLPIILNEQYKIISFAGRDYIAKTCKTNGYQGFKGLNWYGHIMIPVEYAFLSNHLETLKVEDNVINAMMGNEQHFSKELQEVFNKSKTIQDNLNRVIWNGNISQSKTNSSNREFSKSLLNEIGITGVKANSSLSNLNQTIISSILKDSEFLSSLAIDIMDRNLYERANDCRWWALTSYFRKALDDMNSISYKQNEINSILKYINDLYTVYTNLLIFDKDGKIIAVSNKDEEYLIGKVLTQEWVNKTLNLEDTSKYCVSKFEKSNLYNNESTYIYCSAIRSLVDEQKINGGIAIVFDSSFQFNAMLDETLPRNNKGEKIDGVFALFTNKDKNIISSTNEEFKVDSFLDLDDKFFNLDNGEKLSEIVEYESKYYAVGVRCSSGYREYKSNIDDYENDVLCFVFIYIGEINNANKIRYKVKDKFALSSKKSLTKNSVDLATFYLGNKFLAVEAKNVISSIGIDKLEESIDMDKNNHFKGMVLYKENLISVLDIRKFINEDITNDGLENIILLQYDEDNIEHCVGILVSSLENISVVEKSSIQHIQSHFLGSGTLIQSLVDIEEEGSSKVAMILDIEKIDDNLTQELS</sequence>
<dbReference type="PROSITE" id="PS50851">
    <property type="entry name" value="CHEW"/>
    <property type="match status" value="1"/>
</dbReference>
<feature type="domain" description="CheW-like" evidence="1">
    <location>
        <begin position="712"/>
        <end position="860"/>
    </location>
</feature>
<evidence type="ECO:0000259" key="1">
    <source>
        <dbReference type="PROSITE" id="PS50851"/>
    </source>
</evidence>
<evidence type="ECO:0000313" key="3">
    <source>
        <dbReference type="Proteomes" id="UP000221384"/>
    </source>
</evidence>
<dbReference type="Proteomes" id="UP000221384">
    <property type="component" value="Unassembled WGS sequence"/>
</dbReference>
<dbReference type="EMBL" id="NWVW01000004">
    <property type="protein sequence ID" value="PHO10392.1"/>
    <property type="molecule type" value="Genomic_DNA"/>
</dbReference>
<dbReference type="SMART" id="SM00260">
    <property type="entry name" value="CheW"/>
    <property type="match status" value="1"/>
</dbReference>